<evidence type="ECO:0000256" key="7">
    <source>
        <dbReference type="NCBIfam" id="TIGR00487"/>
    </source>
</evidence>
<dbReference type="Gene3D" id="2.40.30.10">
    <property type="entry name" value="Translation factors"/>
    <property type="match status" value="2"/>
</dbReference>
<comment type="function">
    <text evidence="8">One of the essential components for the initiation of protein synthesis. Protects formylmethionyl-tRNA from spontaneous hydrolysis and promotes its binding to the 30S ribosomal subunits. Also involved in the hydrolysis of GTP during the formation of the 70S ribosomal complex.</text>
</comment>
<reference evidence="10 11" key="1">
    <citation type="journal article" date="2016" name="Nat. Commun.">
        <title>Thousands of microbial genomes shed light on interconnected biogeochemical processes in an aquifer system.</title>
        <authorList>
            <person name="Anantharaman K."/>
            <person name="Brown C.T."/>
            <person name="Hug L.A."/>
            <person name="Sharon I."/>
            <person name="Castelle C.J."/>
            <person name="Probst A.J."/>
            <person name="Thomas B.C."/>
            <person name="Singh A."/>
            <person name="Wilkins M.J."/>
            <person name="Karaoz U."/>
            <person name="Brodie E.L."/>
            <person name="Williams K.H."/>
            <person name="Hubbard S.S."/>
            <person name="Banfield J.F."/>
        </authorList>
    </citation>
    <scope>NUCLEOTIDE SEQUENCE [LARGE SCALE GENOMIC DNA]</scope>
</reference>
<keyword evidence="3 8" id="KW-0396">Initiation factor</keyword>
<dbReference type="FunFam" id="3.40.50.300:FF:000019">
    <property type="entry name" value="Translation initiation factor IF-2"/>
    <property type="match status" value="1"/>
</dbReference>
<evidence type="ECO:0000256" key="4">
    <source>
        <dbReference type="ARBA" id="ARBA00022741"/>
    </source>
</evidence>
<name>A0A1F5G7Y0_9BACT</name>
<dbReference type="Gene3D" id="3.40.50.300">
    <property type="entry name" value="P-loop containing nucleotide triphosphate hydrolases"/>
    <property type="match status" value="1"/>
</dbReference>
<dbReference type="SUPFAM" id="SSF50447">
    <property type="entry name" value="Translation proteins"/>
    <property type="match status" value="2"/>
</dbReference>
<dbReference type="PROSITE" id="PS51722">
    <property type="entry name" value="G_TR_2"/>
    <property type="match status" value="1"/>
</dbReference>
<dbReference type="GO" id="GO:0005737">
    <property type="term" value="C:cytoplasm"/>
    <property type="evidence" value="ECO:0007669"/>
    <property type="project" value="UniProtKB-UniRule"/>
</dbReference>
<dbReference type="InterPro" id="IPR027417">
    <property type="entry name" value="P-loop_NTPase"/>
</dbReference>
<dbReference type="Proteomes" id="UP000178577">
    <property type="component" value="Unassembled WGS sequence"/>
</dbReference>
<sequence>MDKKKQENFRPPIVTLMGHVDHGKTTLLDAIRKSNVVAKEHGGITQHIGAYQITFNSNPITFVDTPGHAAFEKMRSRGAEVADIVVLTVAATEGVKPQTQEAIKHIKSAKKPTIVALTKIDLPNINLEKVKKELQKENIVIEEFGGDVPLVKVAAPKGKGIEELLEVIQLVWQLSPAVCEPNAPLEAVVVESFLDKNRGSVVTVIVKKGTLKIGQKIIVDSETITVKALVDDRNQRQMIAEPSKPVEILGFKRILDVGSVVKDRNIVNLSSFKKPATLSEIIAKSQQAKDKFKVVIKADVAGSLEAIEANLPQKVLVVLSGVGEVSPADVSFSKAASAPILAFNVKTSPSVKNHAEREGVVIKEYKVIYDLIADLKEVVANFEEAKHESKIAGRAKVVAIFEIEGKKIAGAVVTDGKIKIGEKIIINHKNNRRSDNIQVLSLKRFKKDVNVVSKGQEFGIGFVQSVDFEEGDIIESLG</sequence>
<dbReference type="GO" id="GO:0003924">
    <property type="term" value="F:GTPase activity"/>
    <property type="evidence" value="ECO:0007669"/>
    <property type="project" value="InterPro"/>
</dbReference>
<dbReference type="InterPro" id="IPR036925">
    <property type="entry name" value="TIF_IF2_dom3_sf"/>
</dbReference>
<dbReference type="InterPro" id="IPR005225">
    <property type="entry name" value="Small_GTP-bd"/>
</dbReference>
<evidence type="ECO:0000256" key="8">
    <source>
        <dbReference type="RuleBase" id="RU000644"/>
    </source>
</evidence>
<dbReference type="FunFam" id="3.40.50.10050:FF:000001">
    <property type="entry name" value="Translation initiation factor IF-2"/>
    <property type="match status" value="1"/>
</dbReference>
<dbReference type="InterPro" id="IPR015760">
    <property type="entry name" value="TIF_IF2"/>
</dbReference>
<dbReference type="Pfam" id="PF22042">
    <property type="entry name" value="EF-G_D2"/>
    <property type="match status" value="1"/>
</dbReference>
<keyword evidence="5 8" id="KW-0648">Protein biosynthesis</keyword>
<dbReference type="InterPro" id="IPR009000">
    <property type="entry name" value="Transl_B-barrel_sf"/>
</dbReference>
<evidence type="ECO:0000256" key="2">
    <source>
        <dbReference type="ARBA" id="ARBA00020675"/>
    </source>
</evidence>
<comment type="similarity">
    <text evidence="1 8">Belongs to the TRAFAC class translation factor GTPase superfamily. Classic translation factor GTPase family. IF-2 subfamily.</text>
</comment>
<evidence type="ECO:0000313" key="11">
    <source>
        <dbReference type="Proteomes" id="UP000178577"/>
    </source>
</evidence>
<dbReference type="PANTHER" id="PTHR43381">
    <property type="entry name" value="TRANSLATION INITIATION FACTOR IF-2-RELATED"/>
    <property type="match status" value="1"/>
</dbReference>
<dbReference type="AlphaFoldDB" id="A0A1F5G7Y0"/>
<keyword evidence="4" id="KW-0547">Nucleotide-binding</keyword>
<dbReference type="InterPro" id="IPR000795">
    <property type="entry name" value="T_Tr_GTP-bd_dom"/>
</dbReference>
<dbReference type="InterPro" id="IPR000178">
    <property type="entry name" value="TF_IF2_bacterial-like"/>
</dbReference>
<proteinExistence type="inferred from homology"/>
<evidence type="ECO:0000256" key="5">
    <source>
        <dbReference type="ARBA" id="ARBA00022917"/>
    </source>
</evidence>
<dbReference type="InterPro" id="IPR053905">
    <property type="entry name" value="EF-G-like_DII"/>
</dbReference>
<keyword evidence="6" id="KW-0342">GTP-binding</keyword>
<dbReference type="EMBL" id="MFAY01000051">
    <property type="protein sequence ID" value="OGD87972.1"/>
    <property type="molecule type" value="Genomic_DNA"/>
</dbReference>
<dbReference type="GO" id="GO:0005525">
    <property type="term" value="F:GTP binding"/>
    <property type="evidence" value="ECO:0007669"/>
    <property type="project" value="UniProtKB-KW"/>
</dbReference>
<dbReference type="GO" id="GO:0003743">
    <property type="term" value="F:translation initiation factor activity"/>
    <property type="evidence" value="ECO:0007669"/>
    <property type="project" value="UniProtKB-UniRule"/>
</dbReference>
<dbReference type="SUPFAM" id="SSF52156">
    <property type="entry name" value="Initiation factor IF2/eIF5b, domain 3"/>
    <property type="match status" value="1"/>
</dbReference>
<dbReference type="PANTHER" id="PTHR43381:SF5">
    <property type="entry name" value="TR-TYPE G DOMAIN-CONTAINING PROTEIN"/>
    <property type="match status" value="1"/>
</dbReference>
<protein>
    <recommendedName>
        <fullName evidence="2 7">Translation initiation factor IF-2</fullName>
    </recommendedName>
</protein>
<evidence type="ECO:0000259" key="9">
    <source>
        <dbReference type="PROSITE" id="PS51722"/>
    </source>
</evidence>
<evidence type="ECO:0000313" key="10">
    <source>
        <dbReference type="EMBL" id="OGD87972.1"/>
    </source>
</evidence>
<dbReference type="CDD" id="cd01887">
    <property type="entry name" value="IF2_eIF5B"/>
    <property type="match status" value="1"/>
</dbReference>
<dbReference type="Pfam" id="PF00009">
    <property type="entry name" value="GTP_EFTU"/>
    <property type="match status" value="1"/>
</dbReference>
<dbReference type="SUPFAM" id="SSF52540">
    <property type="entry name" value="P-loop containing nucleoside triphosphate hydrolases"/>
    <property type="match status" value="1"/>
</dbReference>
<dbReference type="Pfam" id="PF11987">
    <property type="entry name" value="IF-2"/>
    <property type="match status" value="1"/>
</dbReference>
<dbReference type="NCBIfam" id="TIGR00231">
    <property type="entry name" value="small_GTP"/>
    <property type="match status" value="1"/>
</dbReference>
<evidence type="ECO:0000256" key="6">
    <source>
        <dbReference type="ARBA" id="ARBA00023134"/>
    </source>
</evidence>
<gene>
    <name evidence="10" type="ORF">A2693_00690</name>
</gene>
<feature type="domain" description="Tr-type G" evidence="9">
    <location>
        <begin position="9"/>
        <end position="177"/>
    </location>
</feature>
<evidence type="ECO:0000256" key="3">
    <source>
        <dbReference type="ARBA" id="ARBA00022540"/>
    </source>
</evidence>
<evidence type="ECO:0000256" key="1">
    <source>
        <dbReference type="ARBA" id="ARBA00007733"/>
    </source>
</evidence>
<dbReference type="Gene3D" id="3.40.50.10050">
    <property type="entry name" value="Translation initiation factor IF- 2, domain 3"/>
    <property type="match status" value="1"/>
</dbReference>
<comment type="caution">
    <text evidence="10">The sequence shown here is derived from an EMBL/GenBank/DDBJ whole genome shotgun (WGS) entry which is preliminary data.</text>
</comment>
<accession>A0A1F5G7Y0</accession>
<dbReference type="InterPro" id="IPR023115">
    <property type="entry name" value="TIF_IF2_dom3"/>
</dbReference>
<organism evidence="10 11">
    <name type="scientific">Candidatus Curtissbacteria bacterium RIFCSPHIGHO2_01_FULL_40_12</name>
    <dbReference type="NCBI Taxonomy" id="1797710"/>
    <lineage>
        <taxon>Bacteria</taxon>
        <taxon>Candidatus Curtissiibacteriota</taxon>
    </lineage>
</organism>
<dbReference type="NCBIfam" id="TIGR00487">
    <property type="entry name" value="IF-2"/>
    <property type="match status" value="1"/>
</dbReference>